<sequence>MSQGDANNGSSDAQPPAPGVPAAGQLLDAVTEEELMGSGHELPEGHTCPLCCLPIALPVAKHSALETCCMKRVCNGCLLASYQRGMANTCPFCRTPFQNMDAAILALVQKRVDAKDPKATEYLAQSYYSGDHGLEIDVPRAIELWTEAAHLGDMDAHFKLGVIYYHGVKGAEQDVGRGVRHWQHATIQGHPESRHDLGSHEYDNGNHELGVRHWMISAKMGYERSLNKIKDVFMEGHATKAQYAGALRGYQTALEETKSPQREEAKAFFD</sequence>
<dbReference type="GO" id="GO:0008270">
    <property type="term" value="F:zinc ion binding"/>
    <property type="evidence" value="ECO:0007669"/>
    <property type="project" value="UniProtKB-KW"/>
</dbReference>
<evidence type="ECO:0000256" key="3">
    <source>
        <dbReference type="SAM" id="MobiDB-lite"/>
    </source>
</evidence>
<accession>K0RCL1</accession>
<evidence type="ECO:0000256" key="1">
    <source>
        <dbReference type="ARBA" id="ARBA00038101"/>
    </source>
</evidence>
<dbReference type="AlphaFoldDB" id="K0RCL1"/>
<protein>
    <recommendedName>
        <fullName evidence="4">RING-type domain-containing protein</fullName>
    </recommendedName>
</protein>
<reference evidence="5 6" key="1">
    <citation type="journal article" date="2012" name="Genome Biol.">
        <title>Genome and low-iron response of an oceanic diatom adapted to chronic iron limitation.</title>
        <authorList>
            <person name="Lommer M."/>
            <person name="Specht M."/>
            <person name="Roy A.S."/>
            <person name="Kraemer L."/>
            <person name="Andreson R."/>
            <person name="Gutowska M.A."/>
            <person name="Wolf J."/>
            <person name="Bergner S.V."/>
            <person name="Schilhabel M.B."/>
            <person name="Klostermeier U.C."/>
            <person name="Beiko R.G."/>
            <person name="Rosenstiel P."/>
            <person name="Hippler M."/>
            <person name="Laroche J."/>
        </authorList>
    </citation>
    <scope>NUCLEOTIDE SEQUENCE [LARGE SCALE GENOMIC DNA]</scope>
    <source>
        <strain evidence="5 6">CCMP1005</strain>
    </source>
</reference>
<dbReference type="Gene3D" id="3.30.40.10">
    <property type="entry name" value="Zinc/RING finger domain, C3HC4 (zinc finger)"/>
    <property type="match status" value="1"/>
</dbReference>
<dbReference type="SUPFAM" id="SSF57850">
    <property type="entry name" value="RING/U-box"/>
    <property type="match status" value="1"/>
</dbReference>
<proteinExistence type="inferred from homology"/>
<feature type="region of interest" description="Disordered" evidence="3">
    <location>
        <begin position="1"/>
        <end position="22"/>
    </location>
</feature>
<dbReference type="SUPFAM" id="SSF81901">
    <property type="entry name" value="HCP-like"/>
    <property type="match status" value="1"/>
</dbReference>
<dbReference type="Proteomes" id="UP000266841">
    <property type="component" value="Unassembled WGS sequence"/>
</dbReference>
<dbReference type="PANTHER" id="PTHR11102">
    <property type="entry name" value="SEL-1-LIKE PROTEIN"/>
    <property type="match status" value="1"/>
</dbReference>
<keyword evidence="2" id="KW-0863">Zinc-finger</keyword>
<keyword evidence="2" id="KW-0862">Zinc</keyword>
<comment type="similarity">
    <text evidence="1">Belongs to the sel-1 family.</text>
</comment>
<dbReference type="InterPro" id="IPR050767">
    <property type="entry name" value="Sel1_AlgK"/>
</dbReference>
<gene>
    <name evidence="5" type="ORF">THAOC_37276</name>
</gene>
<dbReference type="SMART" id="SM00671">
    <property type="entry name" value="SEL1"/>
    <property type="match status" value="3"/>
</dbReference>
<evidence type="ECO:0000313" key="6">
    <source>
        <dbReference type="Proteomes" id="UP000266841"/>
    </source>
</evidence>
<dbReference type="InterPro" id="IPR001841">
    <property type="entry name" value="Znf_RING"/>
</dbReference>
<dbReference type="InterPro" id="IPR006597">
    <property type="entry name" value="Sel1-like"/>
</dbReference>
<evidence type="ECO:0000256" key="2">
    <source>
        <dbReference type="PROSITE-ProRule" id="PRU00175"/>
    </source>
</evidence>
<dbReference type="InterPro" id="IPR013083">
    <property type="entry name" value="Znf_RING/FYVE/PHD"/>
</dbReference>
<dbReference type="Pfam" id="PF08238">
    <property type="entry name" value="Sel1"/>
    <property type="match status" value="2"/>
</dbReference>
<organism evidence="5 6">
    <name type="scientific">Thalassiosira oceanica</name>
    <name type="common">Marine diatom</name>
    <dbReference type="NCBI Taxonomy" id="159749"/>
    <lineage>
        <taxon>Eukaryota</taxon>
        <taxon>Sar</taxon>
        <taxon>Stramenopiles</taxon>
        <taxon>Ochrophyta</taxon>
        <taxon>Bacillariophyta</taxon>
        <taxon>Coscinodiscophyceae</taxon>
        <taxon>Thalassiosirophycidae</taxon>
        <taxon>Thalassiosirales</taxon>
        <taxon>Thalassiosiraceae</taxon>
        <taxon>Thalassiosira</taxon>
    </lineage>
</organism>
<name>K0RCL1_THAOC</name>
<comment type="caution">
    <text evidence="5">The sequence shown here is derived from an EMBL/GenBank/DDBJ whole genome shotgun (WGS) entry which is preliminary data.</text>
</comment>
<keyword evidence="2" id="KW-0479">Metal-binding</keyword>
<keyword evidence="6" id="KW-1185">Reference proteome</keyword>
<evidence type="ECO:0000313" key="5">
    <source>
        <dbReference type="EMBL" id="EJK44207.1"/>
    </source>
</evidence>
<dbReference type="PROSITE" id="PS50089">
    <property type="entry name" value="ZF_RING_2"/>
    <property type="match status" value="1"/>
</dbReference>
<dbReference type="GO" id="GO:0005737">
    <property type="term" value="C:cytoplasm"/>
    <property type="evidence" value="ECO:0007669"/>
    <property type="project" value="UniProtKB-ARBA"/>
</dbReference>
<feature type="domain" description="RING-type" evidence="4">
    <location>
        <begin position="48"/>
        <end position="94"/>
    </location>
</feature>
<dbReference type="OrthoDB" id="27934at2759"/>
<dbReference type="PANTHER" id="PTHR11102:SF160">
    <property type="entry name" value="ERAD-ASSOCIATED E3 UBIQUITIN-PROTEIN LIGASE COMPONENT HRD3"/>
    <property type="match status" value="1"/>
</dbReference>
<dbReference type="InterPro" id="IPR011990">
    <property type="entry name" value="TPR-like_helical_dom_sf"/>
</dbReference>
<dbReference type="EMBL" id="AGNL01050032">
    <property type="protein sequence ID" value="EJK44207.1"/>
    <property type="molecule type" value="Genomic_DNA"/>
</dbReference>
<dbReference type="Gene3D" id="1.25.40.10">
    <property type="entry name" value="Tetratricopeptide repeat domain"/>
    <property type="match status" value="1"/>
</dbReference>
<evidence type="ECO:0000259" key="4">
    <source>
        <dbReference type="PROSITE" id="PS50089"/>
    </source>
</evidence>
<feature type="compositionally biased region" description="Polar residues" evidence="3">
    <location>
        <begin position="1"/>
        <end position="12"/>
    </location>
</feature>